<evidence type="ECO:0000313" key="2">
    <source>
        <dbReference type="Proteomes" id="UP001139353"/>
    </source>
</evidence>
<name>A0A9X1YE44_9BURK</name>
<proteinExistence type="predicted"/>
<comment type="caution">
    <text evidence="1">The sequence shown here is derived from an EMBL/GenBank/DDBJ whole genome shotgun (WGS) entry which is preliminary data.</text>
</comment>
<accession>A0A9X1YE44</accession>
<dbReference type="Pfam" id="PF14136">
    <property type="entry name" value="DUF4303"/>
    <property type="match status" value="1"/>
</dbReference>
<evidence type="ECO:0000313" key="1">
    <source>
        <dbReference type="EMBL" id="MCK9684524.1"/>
    </source>
</evidence>
<gene>
    <name evidence="1" type="ORF">LPC04_02250</name>
</gene>
<protein>
    <submittedName>
        <fullName evidence="1">DUF4303 domain-containing protein</fullName>
    </submittedName>
</protein>
<dbReference type="Proteomes" id="UP001139353">
    <property type="component" value="Unassembled WGS sequence"/>
</dbReference>
<dbReference type="EMBL" id="JAJLJH010000001">
    <property type="protein sequence ID" value="MCK9684524.1"/>
    <property type="molecule type" value="Genomic_DNA"/>
</dbReference>
<organism evidence="1 2">
    <name type="scientific">Scleromatobacter humisilvae</name>
    <dbReference type="NCBI Taxonomy" id="2897159"/>
    <lineage>
        <taxon>Bacteria</taxon>
        <taxon>Pseudomonadati</taxon>
        <taxon>Pseudomonadota</taxon>
        <taxon>Betaproteobacteria</taxon>
        <taxon>Burkholderiales</taxon>
        <taxon>Sphaerotilaceae</taxon>
        <taxon>Scleromatobacter</taxon>
    </lineage>
</organism>
<dbReference type="InterPro" id="IPR025409">
    <property type="entry name" value="DUF4303"/>
</dbReference>
<reference evidence="1" key="1">
    <citation type="submission" date="2021-11" db="EMBL/GenBank/DDBJ databases">
        <title>BS-T2-15 a new species belonging to the Comamonadaceae family isolated from the soil of a French oak forest.</title>
        <authorList>
            <person name="Mieszkin S."/>
            <person name="Alain K."/>
        </authorList>
    </citation>
    <scope>NUCLEOTIDE SEQUENCE</scope>
    <source>
        <strain evidence="1">BS-T2-15</strain>
    </source>
</reference>
<dbReference type="RefSeq" id="WP_275680552.1">
    <property type="nucleotide sequence ID" value="NZ_JAJLJH010000001.1"/>
</dbReference>
<dbReference type="AlphaFoldDB" id="A0A9X1YE44"/>
<keyword evidence="2" id="KW-1185">Reference proteome</keyword>
<sequence>MPELHSSLLQSTLHAELRAAWKAVHAAHAGEGLYGFGVVTTDSASTLSVTAFSEAGLEAAVAAALVSKRGKGRDPALVRQNLRWSLVDSPLHEEGADLLPEANLLVQELDAEADEDDDFDADDFEEGAEFDDVDDEGETLDTLVDEVFEIAVEALQDLDEEGLFGSGPERERLVLCVWKADQSNLERYDFARMLNPPAVARRFGEEMNAGNQAFYKLYLPDEALPEDDVFE</sequence>